<dbReference type="InterPro" id="IPR012677">
    <property type="entry name" value="Nucleotide-bd_a/b_plait_sf"/>
</dbReference>
<dbReference type="CDD" id="cd21546">
    <property type="entry name" value="SPOC_FPA-like"/>
    <property type="match status" value="1"/>
</dbReference>
<evidence type="ECO:0000256" key="2">
    <source>
        <dbReference type="SAM" id="MobiDB-lite"/>
    </source>
</evidence>
<dbReference type="InterPro" id="IPR035979">
    <property type="entry name" value="RBD_domain_sf"/>
</dbReference>
<evidence type="ECO:0000256" key="1">
    <source>
        <dbReference type="PROSITE-ProRule" id="PRU00176"/>
    </source>
</evidence>
<feature type="region of interest" description="Disordered" evidence="2">
    <location>
        <begin position="460"/>
        <end position="487"/>
    </location>
</feature>
<dbReference type="SMART" id="SM00360">
    <property type="entry name" value="RRM"/>
    <property type="match status" value="1"/>
</dbReference>
<dbReference type="InterPro" id="IPR052586">
    <property type="entry name" value="ASCC2"/>
</dbReference>
<evidence type="ECO:0000259" key="3">
    <source>
        <dbReference type="PROSITE" id="PS50102"/>
    </source>
</evidence>
<dbReference type="OrthoDB" id="5577209at2759"/>
<dbReference type="Pfam" id="PF07744">
    <property type="entry name" value="SPOC"/>
    <property type="match status" value="1"/>
</dbReference>
<evidence type="ECO:0000313" key="5">
    <source>
        <dbReference type="Proteomes" id="UP000243459"/>
    </source>
</evidence>
<protein>
    <recommendedName>
        <fullName evidence="3">RRM domain-containing protein</fullName>
    </recommendedName>
</protein>
<dbReference type="SUPFAM" id="SSF54928">
    <property type="entry name" value="RNA-binding domain, RBD"/>
    <property type="match status" value="1"/>
</dbReference>
<dbReference type="CDD" id="cd00590">
    <property type="entry name" value="RRM_SF"/>
    <property type="match status" value="1"/>
</dbReference>
<dbReference type="OMA" id="MYNWSLA"/>
<dbReference type="Gene3D" id="3.30.70.330">
    <property type="match status" value="1"/>
</dbReference>
<dbReference type="PANTHER" id="PTHR21494">
    <property type="entry name" value="ACTIVATING SIGNAL COINTEGRATOR 1 COMPLEX SUBUNIT 2 ASC-1 COMPLEX SUBUNIT P100"/>
    <property type="match status" value="1"/>
</dbReference>
<dbReference type="PROSITE" id="PS50102">
    <property type="entry name" value="RRM"/>
    <property type="match status" value="1"/>
</dbReference>
<dbReference type="AlphaFoldDB" id="A0A5P1FC07"/>
<dbReference type="GO" id="GO:0003723">
    <property type="term" value="F:RNA binding"/>
    <property type="evidence" value="ECO:0007669"/>
    <property type="project" value="UniProtKB-UniRule"/>
</dbReference>
<keyword evidence="1" id="KW-0694">RNA-binding</keyword>
<name>A0A5P1FC07_ASPOF</name>
<dbReference type="GO" id="GO:0043130">
    <property type="term" value="F:ubiquitin binding"/>
    <property type="evidence" value="ECO:0007669"/>
    <property type="project" value="TreeGrafter"/>
</dbReference>
<feature type="compositionally biased region" description="Pro residues" evidence="2">
    <location>
        <begin position="17"/>
        <end position="43"/>
    </location>
</feature>
<dbReference type="Pfam" id="PF00076">
    <property type="entry name" value="RRM_1"/>
    <property type="match status" value="1"/>
</dbReference>
<accession>A0A5P1FC07</accession>
<feature type="domain" description="RRM" evidence="3">
    <location>
        <begin position="595"/>
        <end position="667"/>
    </location>
</feature>
<feature type="compositionally biased region" description="Polar residues" evidence="2">
    <location>
        <begin position="478"/>
        <end position="487"/>
    </location>
</feature>
<dbReference type="PANTHER" id="PTHR21494:SF2">
    <property type="entry name" value="NUCLEIC ACID BINDING PROTEIN"/>
    <property type="match status" value="1"/>
</dbReference>
<feature type="region of interest" description="Disordered" evidence="2">
    <location>
        <begin position="1"/>
        <end position="46"/>
    </location>
</feature>
<sequence>MASADQPLKKRKLYDPSPEPPPPPPLQSFFSPPPPPPPTPPPLSQDEILRRQSNRKEIRNLYECYRSIRFCVEKKDARFMPDLEKAYLSLITASRGCTSVQRIVAELIPRYASFCPTALEAAVKVSINMYNWSFAIIMRGEDVDTVAYQTAKACIFGLVEICCTASHEAPTSSVISGICSAVFENVLTFFTSTFEGNDIYQIGYSELQKLQEPIEFFCDLKQEPADKNEPPLHKLFKFRALSLLRIFLTSPQNLLSACFELLVASGTDTVHRNGGQYFLSQLTSQLNETEVTHSSNRISDATPLCTDSAQCDTEHRGSEEANPVSNDNNNLEKPLLLSKNCFIEMALHREPSLRNWLLWRYRKFCKSFSSEDISEITSFLEKIFGSLSDAVKEAGLEDNNGDNLGSSKYIGVTYEDYNRPSQHSDNAEASDGEQSLGVHNVAAAGTGAGQNLKPHKTWLSNKGDSQSHIGGLAHEGESSTSMSNLETGNSADLCPNELSPKGMTNRQFIPSVIRRQADFKNDDSDTRIHAIEVEKVHNSNIDRGLPAKVSASGGSPNVFPSPRQHLFSQHQISYSHNFWCCDGDPSAMDVFTASKQLWVGSLGRDASETLVQLQFEDFGPLMQFISVPVKGFALIEYRNIMDAVKAREYMHGSAPWGGSLRIKFVDRGVGSRGISDHVAVGDSCHVYVGKVSTQWEKDQILHELMMAGIRKPHITDLVSESALLLEFRSAEEAASAVAHIRYLRRGTWHHTCPDRVDNSGAANHMVFSPPAVSIHNSSTSSSMAQNTNASGYFPSREIIYPAGMDIKPPNPYSSSFTYKPEGSTHELVSPRLKMEKHATQAHSGHQFQSNWAMTSRTEMLEVGSGKVNDSGRNTTMDHSFAGPVNPHAAELVWQYNKQEVEPQMSTQVIQPSPPTIGPSGSMMPPPIQSTSFVRPVYFNPTNSWETSVHNPSISNQISSGMIHTDNHHFNSRPAVPFIPSSVTPVSQLHGCSMQQTDQMVTVPCLSSLMPPPPDVPPPLPSSPPPLPPPQPPSVPPPPSSPPQSVPEPSTLHLGEPRVHQWQGALTKSGVHYCAIYATREDSAICRYSNAASEPANWPASLDVTKRTDIRHVKTTFSSTRPHRREVCRLLPSSTSELKGFHDFISYLKQRDCAGVIKVTAGRSLWARLLFILPNSADTCSLLGISPHPADCLIALVLPKDTNTDGA</sequence>
<dbReference type="InterPro" id="IPR000504">
    <property type="entry name" value="RRM_dom"/>
</dbReference>
<dbReference type="EMBL" id="CM007383">
    <property type="protein sequence ID" value="ONK75905.1"/>
    <property type="molecule type" value="Genomic_DNA"/>
</dbReference>
<proteinExistence type="predicted"/>
<organism evidence="4 5">
    <name type="scientific">Asparagus officinalis</name>
    <name type="common">Garden asparagus</name>
    <dbReference type="NCBI Taxonomy" id="4686"/>
    <lineage>
        <taxon>Eukaryota</taxon>
        <taxon>Viridiplantae</taxon>
        <taxon>Streptophyta</taxon>
        <taxon>Embryophyta</taxon>
        <taxon>Tracheophyta</taxon>
        <taxon>Spermatophyta</taxon>
        <taxon>Magnoliopsida</taxon>
        <taxon>Liliopsida</taxon>
        <taxon>Asparagales</taxon>
        <taxon>Asparagaceae</taxon>
        <taxon>Asparagoideae</taxon>
        <taxon>Asparagus</taxon>
    </lineage>
</organism>
<feature type="compositionally biased region" description="Pro residues" evidence="2">
    <location>
        <begin position="1009"/>
        <end position="1045"/>
    </location>
</feature>
<keyword evidence="5" id="KW-1185">Reference proteome</keyword>
<feature type="region of interest" description="Disordered" evidence="2">
    <location>
        <begin position="1004"/>
        <end position="1052"/>
    </location>
</feature>
<evidence type="ECO:0000313" key="4">
    <source>
        <dbReference type="EMBL" id="ONK75905.1"/>
    </source>
</evidence>
<reference evidence="5" key="1">
    <citation type="journal article" date="2017" name="Nat. Commun.">
        <title>The asparagus genome sheds light on the origin and evolution of a young Y chromosome.</title>
        <authorList>
            <person name="Harkess A."/>
            <person name="Zhou J."/>
            <person name="Xu C."/>
            <person name="Bowers J.E."/>
            <person name="Van der Hulst R."/>
            <person name="Ayyampalayam S."/>
            <person name="Mercati F."/>
            <person name="Riccardi P."/>
            <person name="McKain M.R."/>
            <person name="Kakrana A."/>
            <person name="Tang H."/>
            <person name="Ray J."/>
            <person name="Groenendijk J."/>
            <person name="Arikit S."/>
            <person name="Mathioni S.M."/>
            <person name="Nakano M."/>
            <person name="Shan H."/>
            <person name="Telgmann-Rauber A."/>
            <person name="Kanno A."/>
            <person name="Yue Z."/>
            <person name="Chen H."/>
            <person name="Li W."/>
            <person name="Chen Y."/>
            <person name="Xu X."/>
            <person name="Zhang Y."/>
            <person name="Luo S."/>
            <person name="Chen H."/>
            <person name="Gao J."/>
            <person name="Mao Z."/>
            <person name="Pires J.C."/>
            <person name="Luo M."/>
            <person name="Kudrna D."/>
            <person name="Wing R.A."/>
            <person name="Meyers B.C."/>
            <person name="Yi K."/>
            <person name="Kong H."/>
            <person name="Lavrijsen P."/>
            <person name="Sunseri F."/>
            <person name="Falavigna A."/>
            <person name="Ye Y."/>
            <person name="Leebens-Mack J.H."/>
            <person name="Chen G."/>
        </authorList>
    </citation>
    <scope>NUCLEOTIDE SEQUENCE [LARGE SCALE GENOMIC DNA]</scope>
    <source>
        <strain evidence="5">cv. DH0086</strain>
    </source>
</reference>
<dbReference type="Gramene" id="ONK75905">
    <property type="protein sequence ID" value="ONK75905"/>
    <property type="gene ID" value="A4U43_C03F21800"/>
</dbReference>
<feature type="region of interest" description="Disordered" evidence="2">
    <location>
        <begin position="309"/>
        <end position="329"/>
    </location>
</feature>
<dbReference type="InterPro" id="IPR012921">
    <property type="entry name" value="SPOC_C"/>
</dbReference>
<gene>
    <name evidence="4" type="ORF">A4U43_C03F21800</name>
</gene>
<dbReference type="Proteomes" id="UP000243459">
    <property type="component" value="Chromosome 3"/>
</dbReference>